<reference evidence="1 2" key="1">
    <citation type="submission" date="2013-02" db="EMBL/GenBank/DDBJ databases">
        <title>The Genome Sequence of Acinetobacter gerneri CIP 107464.</title>
        <authorList>
            <consortium name="The Broad Institute Genome Sequencing Platform"/>
            <consortium name="The Broad Institute Genome Sequencing Center for Infectious Disease"/>
            <person name="Cerqueira G."/>
            <person name="Feldgarden M."/>
            <person name="Courvalin P."/>
            <person name="Perichon B."/>
            <person name="Grillot-Courvalin C."/>
            <person name="Clermont D."/>
            <person name="Rocha E."/>
            <person name="Yoon E.-J."/>
            <person name="Nemec A."/>
            <person name="Walker B."/>
            <person name="Young S.K."/>
            <person name="Zeng Q."/>
            <person name="Gargeya S."/>
            <person name="Fitzgerald M."/>
            <person name="Haas B."/>
            <person name="Abouelleil A."/>
            <person name="Alvarado L."/>
            <person name="Arachchi H.M."/>
            <person name="Berlin A.M."/>
            <person name="Chapman S.B."/>
            <person name="Dewar J."/>
            <person name="Goldberg J."/>
            <person name="Griggs A."/>
            <person name="Gujja S."/>
            <person name="Hansen M."/>
            <person name="Howarth C."/>
            <person name="Imamovic A."/>
            <person name="Larimer J."/>
            <person name="McCowan C."/>
            <person name="Murphy C."/>
            <person name="Neiman D."/>
            <person name="Pearson M."/>
            <person name="Priest M."/>
            <person name="Roberts A."/>
            <person name="Saif S."/>
            <person name="Shea T."/>
            <person name="Sisk P."/>
            <person name="Sykes S."/>
            <person name="Wortman J."/>
            <person name="Nusbaum C."/>
            <person name="Birren B."/>
        </authorList>
    </citation>
    <scope>NUCLEOTIDE SEQUENCE [LARGE SCALE GENOMIC DNA]</scope>
    <source>
        <strain evidence="1 2">CIP 107464</strain>
    </source>
</reference>
<proteinExistence type="predicted"/>
<dbReference type="Gene3D" id="3.40.50.1820">
    <property type="entry name" value="alpha/beta hydrolase"/>
    <property type="match status" value="1"/>
</dbReference>
<sequence>MLLASGKEETHSFLGYQFKYILKNRSYDTNHLIIVFSGFGTGSDFTYDFFGSLNNSCRAAVLWIKDDFYQNNLATYYMDVLGEDRLEQAVIGFIRKVQLFLEIDQQYCTLLGCSKGGASALYYGAKYNFKNIVASAPTIKIGSFISGIEPKDQPRLCANFICHGEVNSEKINQLDLRVIKEIDQDQAFDKNIFLISSQKDYIHNSQIKPFIGAFAKYNNFNYIESQSCLVRTHPDVTFFNTPLILSILNCLVFNLVPSFLNHVSIGDLPHKKAKVTKEPVFKAMKVDFDDESRFHPEGVFFLRGLACQNYEDLDYVLLLDSDTSQFKLDLAKGHKIFITKEYYADAFVNYDKAFFCTLGFRGLALDYLPQGFYRLSIEIIMETGERVISPFFYELDEKNISLNGKYELSTEDDILYLNIK</sequence>
<protein>
    <submittedName>
        <fullName evidence="1">Uncharacterized protein</fullName>
    </submittedName>
</protein>
<dbReference type="HOGENOM" id="CLU_677695_0_0_6"/>
<organism evidence="1 2">
    <name type="scientific">Acinetobacter gerneri DSM 14967 = CIP 107464 = MTCC 9824</name>
    <dbReference type="NCBI Taxonomy" id="1120926"/>
    <lineage>
        <taxon>Bacteria</taxon>
        <taxon>Pseudomonadati</taxon>
        <taxon>Pseudomonadota</taxon>
        <taxon>Gammaproteobacteria</taxon>
        <taxon>Moraxellales</taxon>
        <taxon>Moraxellaceae</taxon>
        <taxon>Acinetobacter</taxon>
    </lineage>
</organism>
<dbReference type="GO" id="GO:0015031">
    <property type="term" value="P:protein transport"/>
    <property type="evidence" value="ECO:0007669"/>
    <property type="project" value="InterPro"/>
</dbReference>
<dbReference type="STRING" id="202952.GCA_000747725_04018"/>
<dbReference type="AlphaFoldDB" id="N8ZNT8"/>
<dbReference type="InterPro" id="IPR029058">
    <property type="entry name" value="AB_hydrolase_fold"/>
</dbReference>
<evidence type="ECO:0000313" key="1">
    <source>
        <dbReference type="EMBL" id="ENV33423.1"/>
    </source>
</evidence>
<keyword evidence="2" id="KW-1185">Reference proteome</keyword>
<comment type="caution">
    <text evidence="1">The sequence shown here is derived from an EMBL/GenBank/DDBJ whole genome shotgun (WGS) entry which is preliminary data.</text>
</comment>
<dbReference type="eggNOG" id="COG0400">
    <property type="taxonomic scope" value="Bacteria"/>
</dbReference>
<dbReference type="EMBL" id="APPN01000069">
    <property type="protein sequence ID" value="ENV33423.1"/>
    <property type="molecule type" value="Genomic_DNA"/>
</dbReference>
<dbReference type="PATRIC" id="fig|1120926.3.peg.2371"/>
<dbReference type="SUPFAM" id="SSF53474">
    <property type="entry name" value="alpha/beta-Hydrolases"/>
    <property type="match status" value="1"/>
</dbReference>
<gene>
    <name evidence="1" type="ORF">F960_02456</name>
</gene>
<dbReference type="ESTHER" id="9gamm-n8znt8">
    <property type="family name" value="Asp2"/>
</dbReference>
<dbReference type="InterPro" id="IPR022267">
    <property type="entry name" value="Asp2"/>
</dbReference>
<dbReference type="RefSeq" id="WP_004863972.1">
    <property type="nucleotide sequence ID" value="NZ_ASYY01000001.1"/>
</dbReference>
<dbReference type="Proteomes" id="UP000013117">
    <property type="component" value="Unassembled WGS sequence"/>
</dbReference>
<name>N8ZNT8_9GAMM</name>
<dbReference type="Pfam" id="PF16929">
    <property type="entry name" value="Asp2"/>
    <property type="match status" value="1"/>
</dbReference>
<dbReference type="GeneID" id="84211828"/>
<evidence type="ECO:0000313" key="2">
    <source>
        <dbReference type="Proteomes" id="UP000013117"/>
    </source>
</evidence>
<dbReference type="OrthoDB" id="6546405at2"/>
<accession>N8ZNT8</accession>